<dbReference type="EMBL" id="CP035464">
    <property type="protein sequence ID" value="QAY32802.1"/>
    <property type="molecule type" value="Genomic_DNA"/>
</dbReference>
<accession>A0A4V0YB28</accession>
<dbReference type="AlphaFoldDB" id="A0A4V0YB28"/>
<proteinExistence type="predicted"/>
<evidence type="ECO:0000313" key="2">
    <source>
        <dbReference type="Proteomes" id="UP000293589"/>
    </source>
</evidence>
<evidence type="ECO:0000313" key="1">
    <source>
        <dbReference type="EMBL" id="QAY32802.1"/>
    </source>
</evidence>
<sequence length="172" mass="19200">MSDDTMRVDAQNHNPYMQLDLLAQAKAANLLPDNVLDRLTRLVFANAGLYTDGTDAGTQADEPKEARPVAHTTSIASEMEDAGMPVSDMTRRLSIADYLRGRTLPGYTDPAYARRAFGKKLRKAYEETYGYEPPCIDRGGYTAYGYVEADRPLFDKVFEELSDRAGEKVTFQ</sequence>
<dbReference type="Proteomes" id="UP000293589">
    <property type="component" value="Chromosome"/>
</dbReference>
<gene>
    <name evidence="1" type="ORF">ESN35_04755</name>
</gene>
<organism evidence="1 2">
    <name type="scientific">Bifidobacterium pullorum subsp. gallinarum</name>
    <dbReference type="NCBI Taxonomy" id="78344"/>
    <lineage>
        <taxon>Bacteria</taxon>
        <taxon>Bacillati</taxon>
        <taxon>Actinomycetota</taxon>
        <taxon>Actinomycetes</taxon>
        <taxon>Bifidobacteriales</taxon>
        <taxon>Bifidobacteriaceae</taxon>
        <taxon>Bifidobacterium</taxon>
    </lineage>
</organism>
<dbReference type="KEGG" id="bgx:ESN35_04755"/>
<protein>
    <submittedName>
        <fullName evidence="1">Uncharacterized protein</fullName>
    </submittedName>
</protein>
<reference evidence="1 2" key="1">
    <citation type="submission" date="2019-01" db="EMBL/GenBank/DDBJ databases">
        <title>Complete genome sequence of Bifidobacterium gallinarum CACC 514.</title>
        <authorList>
            <person name="Jung M."/>
        </authorList>
    </citation>
    <scope>NUCLEOTIDE SEQUENCE [LARGE SCALE GENOMIC DNA]</scope>
    <source>
        <strain evidence="1 2">CACC 514</strain>
    </source>
</reference>
<dbReference type="RefSeq" id="WP_129237252.1">
    <property type="nucleotide sequence ID" value="NZ_CP035464.1"/>
</dbReference>
<name>A0A4V0YB28_9BIFI</name>